<keyword evidence="3" id="KW-1185">Reference proteome</keyword>
<feature type="signal peptide" evidence="1">
    <location>
        <begin position="1"/>
        <end position="21"/>
    </location>
</feature>
<protein>
    <recommendedName>
        <fullName evidence="4">Sushi domain-containing protein</fullName>
    </recommendedName>
</protein>
<feature type="chain" id="PRO_5047363501" description="Sushi domain-containing protein" evidence="1">
    <location>
        <begin position="22"/>
        <end position="224"/>
    </location>
</feature>
<proteinExistence type="predicted"/>
<evidence type="ECO:0008006" key="4">
    <source>
        <dbReference type="Google" id="ProtNLM"/>
    </source>
</evidence>
<dbReference type="EMBL" id="JAHFZB010000007">
    <property type="protein sequence ID" value="KAK6487262.1"/>
    <property type="molecule type" value="Genomic_DNA"/>
</dbReference>
<dbReference type="Proteomes" id="UP001369086">
    <property type="component" value="Unassembled WGS sequence"/>
</dbReference>
<organism evidence="2 3">
    <name type="scientific">Huso huso</name>
    <name type="common">Beluga</name>
    <name type="synonym">Acipenser huso</name>
    <dbReference type="NCBI Taxonomy" id="61971"/>
    <lineage>
        <taxon>Eukaryota</taxon>
        <taxon>Metazoa</taxon>
        <taxon>Chordata</taxon>
        <taxon>Craniata</taxon>
        <taxon>Vertebrata</taxon>
        <taxon>Euteleostomi</taxon>
        <taxon>Actinopterygii</taxon>
        <taxon>Chondrostei</taxon>
        <taxon>Acipenseriformes</taxon>
        <taxon>Acipenseridae</taxon>
        <taxon>Huso</taxon>
    </lineage>
</organism>
<evidence type="ECO:0000256" key="1">
    <source>
        <dbReference type="SAM" id="SignalP"/>
    </source>
</evidence>
<evidence type="ECO:0000313" key="2">
    <source>
        <dbReference type="EMBL" id="KAK6487262.1"/>
    </source>
</evidence>
<gene>
    <name evidence="2" type="ORF">HHUSO_G8390</name>
</gene>
<name>A0ABR0ZR29_HUSHU</name>
<keyword evidence="1" id="KW-0732">Signal</keyword>
<evidence type="ECO:0000313" key="3">
    <source>
        <dbReference type="Proteomes" id="UP001369086"/>
    </source>
</evidence>
<comment type="caution">
    <text evidence="2">The sequence shown here is derived from an EMBL/GenBank/DDBJ whole genome shotgun (WGS) entry which is preliminary data.</text>
</comment>
<reference evidence="2 3" key="1">
    <citation type="submission" date="2021-05" db="EMBL/GenBank/DDBJ databases">
        <authorList>
            <person name="Zahm M."/>
            <person name="Klopp C."/>
            <person name="Cabau C."/>
            <person name="Kuhl H."/>
            <person name="Suciu R."/>
            <person name="Ciorpac M."/>
            <person name="Holostenco D."/>
            <person name="Gessner J."/>
            <person name="Wuertz S."/>
            <person name="Hohne C."/>
            <person name="Stock M."/>
            <person name="Gislard M."/>
            <person name="Lluch J."/>
            <person name="Milhes M."/>
            <person name="Lampietro C."/>
            <person name="Lopez Roques C."/>
            <person name="Donnadieu C."/>
            <person name="Du K."/>
            <person name="Schartl M."/>
            <person name="Guiguen Y."/>
        </authorList>
    </citation>
    <scope>NUCLEOTIDE SEQUENCE [LARGE SCALE GENOMIC DNA]</scope>
    <source>
        <strain evidence="2">Hh-F2</strain>
        <tissue evidence="2">Blood</tissue>
    </source>
</reference>
<sequence length="224" mass="25207">MVRKVISGVLLFCLLIIDTNSQTVLSSPDASHTTPSLPHDKMYNRLFTDLKNISESPEEIQAWSRENIASLRGLLQKVTNLLKAEQQKSCKEFVPENCTAPLPPSSGGLVCVTINDVRYCKPMCNQGYDFSFLRRSQLYEQCGDHTSYKWSTQFIGGSRLAVCIESRIPISGAPSAYFPKEQDCEETVQNYSLEKQQIERFVKELKEDGITGEHNKVNDCLLCG</sequence>
<accession>A0ABR0ZR29</accession>